<reference evidence="2 3" key="1">
    <citation type="journal article" date="2018" name="Nat. Ecol. Evol.">
        <title>Pezizomycetes genomes reveal the molecular basis of ectomycorrhizal truffle lifestyle.</title>
        <authorList>
            <person name="Murat C."/>
            <person name="Payen T."/>
            <person name="Noel B."/>
            <person name="Kuo A."/>
            <person name="Morin E."/>
            <person name="Chen J."/>
            <person name="Kohler A."/>
            <person name="Krizsan K."/>
            <person name="Balestrini R."/>
            <person name="Da Silva C."/>
            <person name="Montanini B."/>
            <person name="Hainaut M."/>
            <person name="Levati E."/>
            <person name="Barry K.W."/>
            <person name="Belfiori B."/>
            <person name="Cichocki N."/>
            <person name="Clum A."/>
            <person name="Dockter R.B."/>
            <person name="Fauchery L."/>
            <person name="Guy J."/>
            <person name="Iotti M."/>
            <person name="Le Tacon F."/>
            <person name="Lindquist E.A."/>
            <person name="Lipzen A."/>
            <person name="Malagnac F."/>
            <person name="Mello A."/>
            <person name="Molinier V."/>
            <person name="Miyauchi S."/>
            <person name="Poulain J."/>
            <person name="Riccioni C."/>
            <person name="Rubini A."/>
            <person name="Sitrit Y."/>
            <person name="Splivallo R."/>
            <person name="Traeger S."/>
            <person name="Wang M."/>
            <person name="Zifcakova L."/>
            <person name="Wipf D."/>
            <person name="Zambonelli A."/>
            <person name="Paolocci F."/>
            <person name="Nowrousian M."/>
            <person name="Ottonello S."/>
            <person name="Baldrian P."/>
            <person name="Spatafora J.W."/>
            <person name="Henrissat B."/>
            <person name="Nagy L.G."/>
            <person name="Aury J.M."/>
            <person name="Wincker P."/>
            <person name="Grigoriev I.V."/>
            <person name="Bonfante P."/>
            <person name="Martin F.M."/>
        </authorList>
    </citation>
    <scope>NUCLEOTIDE SEQUENCE [LARGE SCALE GENOMIC DNA]</scope>
    <source>
        <strain evidence="2 3">RN42</strain>
    </source>
</reference>
<feature type="region of interest" description="Disordered" evidence="1">
    <location>
        <begin position="455"/>
        <end position="476"/>
    </location>
</feature>
<feature type="compositionally biased region" description="Pro residues" evidence="1">
    <location>
        <begin position="91"/>
        <end position="102"/>
    </location>
</feature>
<feature type="region of interest" description="Disordered" evidence="1">
    <location>
        <begin position="46"/>
        <end position="231"/>
    </location>
</feature>
<feature type="compositionally biased region" description="Low complexity" evidence="1">
    <location>
        <begin position="184"/>
        <end position="199"/>
    </location>
</feature>
<feature type="compositionally biased region" description="Polar residues" evidence="1">
    <location>
        <begin position="46"/>
        <end position="82"/>
    </location>
</feature>
<protein>
    <submittedName>
        <fullName evidence="2">Uncharacterized protein</fullName>
    </submittedName>
</protein>
<feature type="compositionally biased region" description="Low complexity" evidence="1">
    <location>
        <begin position="158"/>
        <end position="172"/>
    </location>
</feature>
<dbReference type="Proteomes" id="UP000275078">
    <property type="component" value="Unassembled WGS sequence"/>
</dbReference>
<sequence length="476" mass="51719">MSSSNRPQKRPRQDVMDDRDLNRDGRQYSVYSPCLAIRTTAADFTTDQMQASNPGHGQTVGSSRPRTVQSSRSSLHPAGQSSDTRDRYDGMPPPPAPAPMPNPLTSHRSSSHATGGPGPMARGTMMSGARPRASTGTAAPSLPAVGTSRSNDQYGRRSNGSGQHMGQSHQSSRATTSYSGPAPSSAERSTNSRSQSSSSKMTGYHNGPDTATRERRNGYTVLANPGPDDFGGNYTMMEDEHHNAQDMEEQDQDEELMDDAYPPETNVVQTHVQQRPLQQSSGGHLQANQREVESTGDAIVDEVLGGIRDVLRPRPNADELGGLVNPVPRCNYNRHEHFRANRYISFFENDVDLVDSPYQPVAGGLVLEGTIRIVQNNAGNYAAMAFDEQGSRVGWIMEDNDLLRGLDGSTHYIAAAVKWIDHELVGASKNWVGIVSWRARMCPTLVYAHLTEAQQDGGSNGTEQGPDYGVKAEPLE</sequence>
<accession>A0A3N4H794</accession>
<evidence type="ECO:0000256" key="1">
    <source>
        <dbReference type="SAM" id="MobiDB-lite"/>
    </source>
</evidence>
<proteinExistence type="predicted"/>
<evidence type="ECO:0000313" key="3">
    <source>
        <dbReference type="Proteomes" id="UP000275078"/>
    </source>
</evidence>
<feature type="compositionally biased region" description="Basic and acidic residues" evidence="1">
    <location>
        <begin position="11"/>
        <end position="26"/>
    </location>
</feature>
<name>A0A3N4H794_ASCIM</name>
<keyword evidence="3" id="KW-1185">Reference proteome</keyword>
<dbReference type="AlphaFoldDB" id="A0A3N4H794"/>
<gene>
    <name evidence="2" type="ORF">BJ508DRAFT_336827</name>
</gene>
<feature type="region of interest" description="Disordered" evidence="1">
    <location>
        <begin position="1"/>
        <end position="34"/>
    </location>
</feature>
<dbReference type="EMBL" id="ML120084">
    <property type="protein sequence ID" value="RPA70763.1"/>
    <property type="molecule type" value="Genomic_DNA"/>
</dbReference>
<evidence type="ECO:0000313" key="2">
    <source>
        <dbReference type="EMBL" id="RPA70763.1"/>
    </source>
</evidence>
<organism evidence="2 3">
    <name type="scientific">Ascobolus immersus RN42</name>
    <dbReference type="NCBI Taxonomy" id="1160509"/>
    <lineage>
        <taxon>Eukaryota</taxon>
        <taxon>Fungi</taxon>
        <taxon>Dikarya</taxon>
        <taxon>Ascomycota</taxon>
        <taxon>Pezizomycotina</taxon>
        <taxon>Pezizomycetes</taxon>
        <taxon>Pezizales</taxon>
        <taxon>Ascobolaceae</taxon>
        <taxon>Ascobolus</taxon>
    </lineage>
</organism>
<feature type="compositionally biased region" description="Polar residues" evidence="1">
    <location>
        <begin position="104"/>
        <end position="113"/>
    </location>
</feature>